<dbReference type="CDD" id="cd00947">
    <property type="entry name" value="TBP_aldolase_IIB"/>
    <property type="match status" value="1"/>
</dbReference>
<name>A0ABW2F8J7_9BACL</name>
<reference evidence="3" key="1">
    <citation type="journal article" date="2019" name="Int. J. Syst. Evol. Microbiol.">
        <title>The Global Catalogue of Microorganisms (GCM) 10K type strain sequencing project: providing services to taxonomists for standard genome sequencing and annotation.</title>
        <authorList>
            <consortium name="The Broad Institute Genomics Platform"/>
            <consortium name="The Broad Institute Genome Sequencing Center for Infectious Disease"/>
            <person name="Wu L."/>
            <person name="Ma J."/>
        </authorList>
    </citation>
    <scope>NUCLEOTIDE SEQUENCE [LARGE SCALE GENOMIC DNA]</scope>
    <source>
        <strain evidence="3">KCTC 12907</strain>
    </source>
</reference>
<dbReference type="NCBIfam" id="TIGR00167">
    <property type="entry name" value="cbbA"/>
    <property type="match status" value="1"/>
</dbReference>
<gene>
    <name evidence="2" type="ORF">ACFQMJ_07830</name>
</gene>
<evidence type="ECO:0000313" key="2">
    <source>
        <dbReference type="EMBL" id="MFC7148429.1"/>
    </source>
</evidence>
<proteinExistence type="predicted"/>
<organism evidence="2 3">
    <name type="scientific">Cohnella cellulosilytica</name>
    <dbReference type="NCBI Taxonomy" id="986710"/>
    <lineage>
        <taxon>Bacteria</taxon>
        <taxon>Bacillati</taxon>
        <taxon>Bacillota</taxon>
        <taxon>Bacilli</taxon>
        <taxon>Bacillales</taxon>
        <taxon>Paenibacillaceae</taxon>
        <taxon>Cohnella</taxon>
    </lineage>
</organism>
<dbReference type="Proteomes" id="UP001596378">
    <property type="component" value="Unassembled WGS sequence"/>
</dbReference>
<evidence type="ECO:0000313" key="3">
    <source>
        <dbReference type="Proteomes" id="UP001596378"/>
    </source>
</evidence>
<protein>
    <submittedName>
        <fullName evidence="2">Ketose-bisphosphate aldolase</fullName>
    </submittedName>
</protein>
<dbReference type="InterPro" id="IPR050246">
    <property type="entry name" value="Class_II_FBP_aldolase"/>
</dbReference>
<dbReference type="PANTHER" id="PTHR30304">
    <property type="entry name" value="D-TAGATOSE-1,6-BISPHOSPHATE ALDOLASE"/>
    <property type="match status" value="1"/>
</dbReference>
<dbReference type="PANTHER" id="PTHR30304:SF0">
    <property type="entry name" value="D-TAGATOSE-1,6-BISPHOSPHATE ALDOLASE SUBUNIT GATY-RELATED"/>
    <property type="match status" value="1"/>
</dbReference>
<dbReference type="PIRSF" id="PIRSF001359">
    <property type="entry name" value="F_bP_aldolase_II"/>
    <property type="match status" value="1"/>
</dbReference>
<comment type="caution">
    <text evidence="2">The sequence shown here is derived from an EMBL/GenBank/DDBJ whole genome shotgun (WGS) entry which is preliminary data.</text>
</comment>
<accession>A0ABW2F8J7</accession>
<dbReference type="SUPFAM" id="SSF51569">
    <property type="entry name" value="Aldolase"/>
    <property type="match status" value="1"/>
</dbReference>
<dbReference type="InterPro" id="IPR013785">
    <property type="entry name" value="Aldolase_TIM"/>
</dbReference>
<dbReference type="EMBL" id="JBHTAI010000004">
    <property type="protein sequence ID" value="MFC7148429.1"/>
    <property type="molecule type" value="Genomic_DNA"/>
</dbReference>
<keyword evidence="3" id="KW-1185">Reference proteome</keyword>
<dbReference type="InterPro" id="IPR000771">
    <property type="entry name" value="FBA_II"/>
</dbReference>
<evidence type="ECO:0000256" key="1">
    <source>
        <dbReference type="ARBA" id="ARBA00001947"/>
    </source>
</evidence>
<dbReference type="Pfam" id="PF01116">
    <property type="entry name" value="F_bP_aldolase"/>
    <property type="match status" value="1"/>
</dbReference>
<sequence>MALVNGTGLLQDAKRRKYAVPQFNVLNLEMVEAVIAAAESLRAPVIVGLVDRHFPVLDIENLVHAVKRRADRATVPVVLHLDHGRTWERAIEALRLGFTSIMYDGSLLPIEDNIATTRDIVKVAHAANVSVEAELGHVGSAKAGDGNEVTSTDEAEYFAERTGVDYLAISIGNTHGHYRDGGPTFRLDVLQEINRKVEIPLVLHGGSETPLAEIHSVIDNGIAKINIFTEFARAYLEGLAQLAQSDGIDYLNVAASGKERAHTAAARRLEDFRAAGQV</sequence>
<dbReference type="RefSeq" id="WP_378050006.1">
    <property type="nucleotide sequence ID" value="NZ_JBHMDN010000023.1"/>
</dbReference>
<comment type="cofactor">
    <cofactor evidence="1">
        <name>Zn(2+)</name>
        <dbReference type="ChEBI" id="CHEBI:29105"/>
    </cofactor>
</comment>
<dbReference type="Gene3D" id="3.20.20.70">
    <property type="entry name" value="Aldolase class I"/>
    <property type="match status" value="1"/>
</dbReference>